<accession>A0ABU1U3J4</accession>
<reference evidence="1 2" key="1">
    <citation type="submission" date="2023-07" db="EMBL/GenBank/DDBJ databases">
        <title>Sorghum-associated microbial communities from plants grown in Nebraska, USA.</title>
        <authorList>
            <person name="Schachtman D."/>
        </authorList>
    </citation>
    <scope>NUCLEOTIDE SEQUENCE [LARGE SCALE GENOMIC DNA]</scope>
    <source>
        <strain evidence="1 2">BE211</strain>
    </source>
</reference>
<evidence type="ECO:0000313" key="2">
    <source>
        <dbReference type="Proteomes" id="UP001258181"/>
    </source>
</evidence>
<keyword evidence="2" id="KW-1185">Reference proteome</keyword>
<comment type="caution">
    <text evidence="1">The sequence shown here is derived from an EMBL/GenBank/DDBJ whole genome shotgun (WGS) entry which is preliminary data.</text>
</comment>
<proteinExistence type="predicted"/>
<dbReference type="Pfam" id="PF03682">
    <property type="entry name" value="UPF0158"/>
    <property type="match status" value="1"/>
</dbReference>
<organism evidence="1 2">
    <name type="scientific">Fictibacillus barbaricus</name>
    <dbReference type="NCBI Taxonomy" id="182136"/>
    <lineage>
        <taxon>Bacteria</taxon>
        <taxon>Bacillati</taxon>
        <taxon>Bacillota</taxon>
        <taxon>Bacilli</taxon>
        <taxon>Bacillales</taxon>
        <taxon>Fictibacillaceae</taxon>
        <taxon>Fictibacillus</taxon>
    </lineage>
</organism>
<name>A0ABU1U3J4_9BACL</name>
<evidence type="ECO:0000313" key="1">
    <source>
        <dbReference type="EMBL" id="MDR7074064.1"/>
    </source>
</evidence>
<gene>
    <name evidence="1" type="ORF">J2X07_003054</name>
</gene>
<dbReference type="RefSeq" id="WP_310260394.1">
    <property type="nucleotide sequence ID" value="NZ_JAVDWA010000005.1"/>
</dbReference>
<dbReference type="Proteomes" id="UP001258181">
    <property type="component" value="Unassembled WGS sequence"/>
</dbReference>
<dbReference type="EMBL" id="JAVDWA010000005">
    <property type="protein sequence ID" value="MDR7074064.1"/>
    <property type="molecule type" value="Genomic_DNA"/>
</dbReference>
<protein>
    <submittedName>
        <fullName evidence="1">Uncharacterized protein</fullName>
    </submittedName>
</protein>
<sequence length="134" mass="15966">MFIQKLMVAYMDDAANHIYYLDKNEQVILLDAIESGGLPNLEFLDTDEPDRFIEVPKVMSVETFSWMVEFESQNQNHELLLALNKNNPFEVFTDTIDQLDLTEKWHAFQQDKVRQRIENWLTEFNIHELEKQLD</sequence>
<dbReference type="InterPro" id="IPR005361">
    <property type="entry name" value="UPF0158"/>
</dbReference>